<reference evidence="2 3" key="1">
    <citation type="submission" date="2015-01" db="EMBL/GenBank/DDBJ databases">
        <title>The Genome Sequence of Exophiala oligosperma CBS72588.</title>
        <authorList>
            <consortium name="The Broad Institute Genomics Platform"/>
            <person name="Cuomo C."/>
            <person name="de Hoog S."/>
            <person name="Gorbushina A."/>
            <person name="Stielow B."/>
            <person name="Teixiera M."/>
            <person name="Abouelleil A."/>
            <person name="Chapman S.B."/>
            <person name="Priest M."/>
            <person name="Young S.K."/>
            <person name="Wortman J."/>
            <person name="Nusbaum C."/>
            <person name="Birren B."/>
        </authorList>
    </citation>
    <scope>NUCLEOTIDE SEQUENCE [LARGE SCALE GENOMIC DNA]</scope>
    <source>
        <strain evidence="2 3">CBS 72588</strain>
    </source>
</reference>
<proteinExistence type="predicted"/>
<evidence type="ECO:0000313" key="3">
    <source>
        <dbReference type="Proteomes" id="UP000053342"/>
    </source>
</evidence>
<evidence type="ECO:0000313" key="2">
    <source>
        <dbReference type="EMBL" id="KIW38837.1"/>
    </source>
</evidence>
<name>A0A0D2BMY0_9EURO</name>
<feature type="region of interest" description="Disordered" evidence="1">
    <location>
        <begin position="1"/>
        <end position="22"/>
    </location>
</feature>
<dbReference type="EMBL" id="KN847340">
    <property type="protein sequence ID" value="KIW38837.1"/>
    <property type="molecule type" value="Genomic_DNA"/>
</dbReference>
<keyword evidence="3" id="KW-1185">Reference proteome</keyword>
<dbReference type="Proteomes" id="UP000053342">
    <property type="component" value="Unassembled WGS sequence"/>
</dbReference>
<dbReference type="GeneID" id="27360745"/>
<dbReference type="VEuPathDB" id="FungiDB:PV06_08671"/>
<dbReference type="RefSeq" id="XP_016259053.1">
    <property type="nucleotide sequence ID" value="XM_016410031.1"/>
</dbReference>
<dbReference type="AlphaFoldDB" id="A0A0D2BMY0"/>
<accession>A0A0D2BMY0</accession>
<dbReference type="HOGENOM" id="CLU_2073166_0_0_1"/>
<organism evidence="2 3">
    <name type="scientific">Exophiala oligosperma</name>
    <dbReference type="NCBI Taxonomy" id="215243"/>
    <lineage>
        <taxon>Eukaryota</taxon>
        <taxon>Fungi</taxon>
        <taxon>Dikarya</taxon>
        <taxon>Ascomycota</taxon>
        <taxon>Pezizomycotina</taxon>
        <taxon>Eurotiomycetes</taxon>
        <taxon>Chaetothyriomycetidae</taxon>
        <taxon>Chaetothyriales</taxon>
        <taxon>Herpotrichiellaceae</taxon>
        <taxon>Exophiala</taxon>
    </lineage>
</organism>
<protein>
    <submittedName>
        <fullName evidence="2">Uncharacterized protein</fullName>
    </submittedName>
</protein>
<gene>
    <name evidence="2" type="ORF">PV06_08671</name>
</gene>
<sequence length="118" mass="13773">MTINSRGRSSFPPPGHAPGYHQWGGPKHGSLPYYVHTIVCTDHHFLLIVESRKRNPPTTERALITKRTRSIRLSFKIRHFSVPGWWVRGHLFARRSCVNEEDRLRLTFMTLRCGRPNQ</sequence>
<evidence type="ECO:0000256" key="1">
    <source>
        <dbReference type="SAM" id="MobiDB-lite"/>
    </source>
</evidence>